<keyword evidence="4" id="KW-1185">Reference proteome</keyword>
<protein>
    <recommendedName>
        <fullName evidence="2">Nephrocystin 3-like N-terminal domain-containing protein</fullName>
    </recommendedName>
</protein>
<gene>
    <name evidence="3" type="ORF">B0I35DRAFT_382185</name>
</gene>
<keyword evidence="1" id="KW-0677">Repeat</keyword>
<dbReference type="EMBL" id="JAGPNK010000020">
    <property type="protein sequence ID" value="KAH7305022.1"/>
    <property type="molecule type" value="Genomic_DNA"/>
</dbReference>
<feature type="non-terminal residue" evidence="3">
    <location>
        <position position="633"/>
    </location>
</feature>
<dbReference type="InterPro" id="IPR029058">
    <property type="entry name" value="AB_hydrolase_fold"/>
</dbReference>
<reference evidence="3" key="1">
    <citation type="journal article" date="2021" name="Nat. Commun.">
        <title>Genetic determinants of endophytism in the Arabidopsis root mycobiome.</title>
        <authorList>
            <person name="Mesny F."/>
            <person name="Miyauchi S."/>
            <person name="Thiergart T."/>
            <person name="Pickel B."/>
            <person name="Atanasova L."/>
            <person name="Karlsson M."/>
            <person name="Huettel B."/>
            <person name="Barry K.W."/>
            <person name="Haridas S."/>
            <person name="Chen C."/>
            <person name="Bauer D."/>
            <person name="Andreopoulos W."/>
            <person name="Pangilinan J."/>
            <person name="LaButti K."/>
            <person name="Riley R."/>
            <person name="Lipzen A."/>
            <person name="Clum A."/>
            <person name="Drula E."/>
            <person name="Henrissat B."/>
            <person name="Kohler A."/>
            <person name="Grigoriev I.V."/>
            <person name="Martin F.M."/>
            <person name="Hacquard S."/>
        </authorList>
    </citation>
    <scope>NUCLEOTIDE SEQUENCE</scope>
    <source>
        <strain evidence="3">MPI-CAGE-CH-0235</strain>
    </source>
</reference>
<dbReference type="PANTHER" id="PTHR10039">
    <property type="entry name" value="AMELOGENIN"/>
    <property type="match status" value="1"/>
</dbReference>
<comment type="caution">
    <text evidence="3">The sequence shown here is derived from an EMBL/GenBank/DDBJ whole genome shotgun (WGS) entry which is preliminary data.</text>
</comment>
<dbReference type="InterPro" id="IPR056884">
    <property type="entry name" value="NPHP3-like_N"/>
</dbReference>
<dbReference type="PANTHER" id="PTHR10039:SF5">
    <property type="entry name" value="NACHT DOMAIN-CONTAINING PROTEIN"/>
    <property type="match status" value="1"/>
</dbReference>
<accession>A0A8K0WK02</accession>
<evidence type="ECO:0000256" key="1">
    <source>
        <dbReference type="ARBA" id="ARBA00022737"/>
    </source>
</evidence>
<dbReference type="InterPro" id="IPR027417">
    <property type="entry name" value="P-loop_NTPase"/>
</dbReference>
<dbReference type="OrthoDB" id="4897745at2759"/>
<dbReference type="SUPFAM" id="SSF52540">
    <property type="entry name" value="P-loop containing nucleoside triphosphate hydrolases"/>
    <property type="match status" value="1"/>
</dbReference>
<evidence type="ECO:0000313" key="3">
    <source>
        <dbReference type="EMBL" id="KAH7305022.1"/>
    </source>
</evidence>
<dbReference type="Gene3D" id="3.40.50.300">
    <property type="entry name" value="P-loop containing nucleotide triphosphate hydrolases"/>
    <property type="match status" value="1"/>
</dbReference>
<dbReference type="Proteomes" id="UP000813444">
    <property type="component" value="Unassembled WGS sequence"/>
</dbReference>
<name>A0A8K0WK02_9HYPO</name>
<dbReference type="SUPFAM" id="SSF53474">
    <property type="entry name" value="alpha/beta-Hydrolases"/>
    <property type="match status" value="1"/>
</dbReference>
<organism evidence="3 4">
    <name type="scientific">Stachybotrys elegans</name>
    <dbReference type="NCBI Taxonomy" id="80388"/>
    <lineage>
        <taxon>Eukaryota</taxon>
        <taxon>Fungi</taxon>
        <taxon>Dikarya</taxon>
        <taxon>Ascomycota</taxon>
        <taxon>Pezizomycotina</taxon>
        <taxon>Sordariomycetes</taxon>
        <taxon>Hypocreomycetidae</taxon>
        <taxon>Hypocreales</taxon>
        <taxon>Stachybotryaceae</taxon>
        <taxon>Stachybotrys</taxon>
    </lineage>
</organism>
<feature type="domain" description="Nephrocystin 3-like N-terminal" evidence="2">
    <location>
        <begin position="281"/>
        <end position="457"/>
    </location>
</feature>
<evidence type="ECO:0000259" key="2">
    <source>
        <dbReference type="Pfam" id="PF24883"/>
    </source>
</evidence>
<dbReference type="AlphaFoldDB" id="A0A8K0WK02"/>
<proteinExistence type="predicted"/>
<dbReference type="Gene3D" id="3.40.50.1820">
    <property type="entry name" value="alpha/beta hydrolase"/>
    <property type="match status" value="1"/>
</dbReference>
<sequence>MWLRDALPYDITDEREDTPLARVMTYGYESSLQHSRSFQSLEDLATSFHASLLALLSNATTRPIIFIAHSLGGLILKQVIILMSKSKREEDQELLRAVCGILFFGVPHDGMDIGSLIAMVEDNPNRFLLESIGNMNPSISQHRDFSDALSTNGQCGIVCFYETLTSPTAKRVGDTWEMSGPNVCLVTKASATNCQPWVSGPEHVCAINRTHSEIVKFQHQDHDYKNVIQRMKSLIRQSLKTSTTLNTMSPYPLKLIQRCLQSLAFPGLGRRYLDIQHPTSGTCEWLLRHEQYKEWNTHGHNLLWIKGKPGSGKSVALKYALENMEPTQSTLVLSFFYHGRGGELERSPLGLIRSLLHQALVQCPEALSALLEAFKTKDEQLGEAGVNWNWALEELWGFFGTFIGKVLEARDACLIIDALDESGEAHAVDVTQRFKSLLTKARDSSSGNSLHILFSCRHYPSLNLDDAPEIHLERENYNDIKAFVTEQLAESEELASSNIPELITSRASGIFLWARLVVDRIMSLARSGHNQQKVEAEVHSTPQPLEEIYQNLLQKMDKASLKLMQWICFSTRPLSPDELPWAMVIEADGPDQTVQTCMDTEDFMNEAKLRRRIQALSCGLVEITSNLERSDPD</sequence>
<evidence type="ECO:0000313" key="4">
    <source>
        <dbReference type="Proteomes" id="UP000813444"/>
    </source>
</evidence>
<dbReference type="Pfam" id="PF24883">
    <property type="entry name" value="NPHP3_N"/>
    <property type="match status" value="1"/>
</dbReference>